<feature type="region of interest" description="Disordered" evidence="1">
    <location>
        <begin position="1"/>
        <end position="76"/>
    </location>
</feature>
<keyword evidence="3" id="KW-1185">Reference proteome</keyword>
<gene>
    <name evidence="2" type="ORF">EXIGLDRAFT_782789</name>
</gene>
<sequence length="221" mass="23838">MPNQFEVLRDKSPRQQDMTMHEGDNGTHDGDGGTGEELSSAPSKRSHSPPGDDNVPPKKRHTVPEEAAQSRSPDPSAAAWSASFLCCRGGCFPTPTDDPMTGDPPVHPLKPRGYVIPVPESGWPDVDGVSVQGLTCYLPPRLKIGWGNVTGPKFLVWPARAHSIPTDVARIRMLQHVISLLPHSTQLILTAPDTDKAFPDEGSIAHLASRGHQDEADLILS</sequence>
<feature type="compositionally biased region" description="Basic and acidic residues" evidence="1">
    <location>
        <begin position="7"/>
        <end position="31"/>
    </location>
</feature>
<dbReference type="EMBL" id="KV426679">
    <property type="protein sequence ID" value="KZV79118.1"/>
    <property type="molecule type" value="Genomic_DNA"/>
</dbReference>
<protein>
    <submittedName>
        <fullName evidence="2">Uncharacterized protein</fullName>
    </submittedName>
</protein>
<evidence type="ECO:0000313" key="2">
    <source>
        <dbReference type="EMBL" id="KZV79118.1"/>
    </source>
</evidence>
<dbReference type="Proteomes" id="UP000077266">
    <property type="component" value="Unassembled WGS sequence"/>
</dbReference>
<proteinExistence type="predicted"/>
<evidence type="ECO:0000256" key="1">
    <source>
        <dbReference type="SAM" id="MobiDB-lite"/>
    </source>
</evidence>
<dbReference type="InParanoid" id="A0A166NFY9"/>
<reference evidence="2 3" key="1">
    <citation type="journal article" date="2016" name="Mol. Biol. Evol.">
        <title>Comparative Genomics of Early-Diverging Mushroom-Forming Fungi Provides Insights into the Origins of Lignocellulose Decay Capabilities.</title>
        <authorList>
            <person name="Nagy L.G."/>
            <person name="Riley R."/>
            <person name="Tritt A."/>
            <person name="Adam C."/>
            <person name="Daum C."/>
            <person name="Floudas D."/>
            <person name="Sun H."/>
            <person name="Yadav J.S."/>
            <person name="Pangilinan J."/>
            <person name="Larsson K.H."/>
            <person name="Matsuura K."/>
            <person name="Barry K."/>
            <person name="Labutti K."/>
            <person name="Kuo R."/>
            <person name="Ohm R.A."/>
            <person name="Bhattacharya S.S."/>
            <person name="Shirouzu T."/>
            <person name="Yoshinaga Y."/>
            <person name="Martin F.M."/>
            <person name="Grigoriev I.V."/>
            <person name="Hibbett D.S."/>
        </authorList>
    </citation>
    <scope>NUCLEOTIDE SEQUENCE [LARGE SCALE GENOMIC DNA]</scope>
    <source>
        <strain evidence="2 3">HHB12029</strain>
    </source>
</reference>
<name>A0A166NFY9_EXIGL</name>
<feature type="non-terminal residue" evidence="2">
    <location>
        <position position="221"/>
    </location>
</feature>
<evidence type="ECO:0000313" key="3">
    <source>
        <dbReference type="Proteomes" id="UP000077266"/>
    </source>
</evidence>
<dbReference type="AlphaFoldDB" id="A0A166NFY9"/>
<accession>A0A166NFY9</accession>
<organism evidence="2 3">
    <name type="scientific">Exidia glandulosa HHB12029</name>
    <dbReference type="NCBI Taxonomy" id="1314781"/>
    <lineage>
        <taxon>Eukaryota</taxon>
        <taxon>Fungi</taxon>
        <taxon>Dikarya</taxon>
        <taxon>Basidiomycota</taxon>
        <taxon>Agaricomycotina</taxon>
        <taxon>Agaricomycetes</taxon>
        <taxon>Auriculariales</taxon>
        <taxon>Exidiaceae</taxon>
        <taxon>Exidia</taxon>
    </lineage>
</organism>